<evidence type="ECO:0000313" key="5">
    <source>
        <dbReference type="RefSeq" id="XP_033812501.1"/>
    </source>
</evidence>
<name>A0A6P8S627_GEOSA</name>
<dbReference type="GO" id="GO:0051310">
    <property type="term" value="P:metaphase chromosome alignment"/>
    <property type="evidence" value="ECO:0007669"/>
    <property type="project" value="TreeGrafter"/>
</dbReference>
<dbReference type="RefSeq" id="XP_033812502.1">
    <property type="nucleotide sequence ID" value="XM_033956611.1"/>
</dbReference>
<organism evidence="4 7">
    <name type="scientific">Geotrypetes seraphini</name>
    <name type="common">Gaboon caecilian</name>
    <name type="synonym">Caecilia seraphini</name>
    <dbReference type="NCBI Taxonomy" id="260995"/>
    <lineage>
        <taxon>Eukaryota</taxon>
        <taxon>Metazoa</taxon>
        <taxon>Chordata</taxon>
        <taxon>Craniata</taxon>
        <taxon>Vertebrata</taxon>
        <taxon>Euteleostomi</taxon>
        <taxon>Amphibia</taxon>
        <taxon>Gymnophiona</taxon>
        <taxon>Geotrypetes</taxon>
    </lineage>
</organism>
<evidence type="ECO:0000313" key="7">
    <source>
        <dbReference type="RefSeq" id="XP_033812503.1"/>
    </source>
</evidence>
<evidence type="ECO:0000256" key="2">
    <source>
        <dbReference type="SAM" id="MobiDB-lite"/>
    </source>
</evidence>
<dbReference type="GO" id="GO:0008017">
    <property type="term" value="F:microtubule binding"/>
    <property type="evidence" value="ECO:0007669"/>
    <property type="project" value="InterPro"/>
</dbReference>
<gene>
    <name evidence="5 6 7" type="primary">LOC117365786</name>
</gene>
<dbReference type="GO" id="GO:0000278">
    <property type="term" value="P:mitotic cell cycle"/>
    <property type="evidence" value="ECO:0007669"/>
    <property type="project" value="TreeGrafter"/>
</dbReference>
<feature type="coiled-coil region" evidence="1">
    <location>
        <begin position="124"/>
        <end position="158"/>
    </location>
</feature>
<dbReference type="PANTHER" id="PTHR18874:SF10">
    <property type="entry name" value="CENTROMERE PROTEIN F"/>
    <property type="match status" value="1"/>
</dbReference>
<accession>A0A6P8S627</accession>
<reference evidence="5 6" key="1">
    <citation type="submission" date="2025-04" db="UniProtKB">
        <authorList>
            <consortium name="RefSeq"/>
        </authorList>
    </citation>
    <scope>IDENTIFICATION</scope>
</reference>
<keyword evidence="1" id="KW-0175">Coiled coil</keyword>
<dbReference type="Proteomes" id="UP000515159">
    <property type="component" value="Chromosome 8"/>
</dbReference>
<evidence type="ECO:0000313" key="6">
    <source>
        <dbReference type="RefSeq" id="XP_033812502.1"/>
    </source>
</evidence>
<dbReference type="GO" id="GO:0070840">
    <property type="term" value="F:dynein complex binding"/>
    <property type="evidence" value="ECO:0007669"/>
    <property type="project" value="TreeGrafter"/>
</dbReference>
<proteinExistence type="predicted"/>
<dbReference type="Pfam" id="PF10490">
    <property type="entry name" value="CENP-F_C_Rb_bdg"/>
    <property type="match status" value="1"/>
</dbReference>
<feature type="region of interest" description="Disordered" evidence="2">
    <location>
        <begin position="1080"/>
        <end position="1110"/>
    </location>
</feature>
<dbReference type="InterPro" id="IPR043513">
    <property type="entry name" value="Cenp-F"/>
</dbReference>
<dbReference type="AlphaFoldDB" id="A0A6P8S627"/>
<dbReference type="OrthoDB" id="10255522at2759"/>
<evidence type="ECO:0000313" key="4">
    <source>
        <dbReference type="Proteomes" id="UP000515159"/>
    </source>
</evidence>
<dbReference type="KEGG" id="gsh:117365786"/>
<dbReference type="GO" id="GO:0010389">
    <property type="term" value="P:regulation of G2/M transition of mitotic cell cycle"/>
    <property type="evidence" value="ECO:0007669"/>
    <property type="project" value="TreeGrafter"/>
</dbReference>
<dbReference type="InterPro" id="IPR018302">
    <property type="entry name" value="CenpF/LEK1_Rb-prot-bd"/>
</dbReference>
<dbReference type="RefSeq" id="XP_033812501.1">
    <property type="nucleotide sequence ID" value="XM_033956610.1"/>
</dbReference>
<protein>
    <submittedName>
        <fullName evidence="5 6">Centromere protein F-like</fullName>
    </submittedName>
</protein>
<dbReference type="GO" id="GO:0005634">
    <property type="term" value="C:nucleus"/>
    <property type="evidence" value="ECO:0007669"/>
    <property type="project" value="TreeGrafter"/>
</dbReference>
<feature type="compositionally biased region" description="Polar residues" evidence="2">
    <location>
        <begin position="23"/>
        <end position="34"/>
    </location>
</feature>
<evidence type="ECO:0000256" key="1">
    <source>
        <dbReference type="SAM" id="Coils"/>
    </source>
</evidence>
<dbReference type="GeneID" id="117365786"/>
<keyword evidence="4" id="KW-1185">Reference proteome</keyword>
<feature type="domain" description="Kinetochore protein Cenp-F/LEK1 Rb protein-binding" evidence="3">
    <location>
        <begin position="1142"/>
        <end position="1175"/>
    </location>
</feature>
<feature type="region of interest" description="Disordered" evidence="2">
    <location>
        <begin position="22"/>
        <end position="44"/>
    </location>
</feature>
<dbReference type="RefSeq" id="XP_033812503.1">
    <property type="nucleotide sequence ID" value="XM_033956612.1"/>
</dbReference>
<feature type="coiled-coil region" evidence="1">
    <location>
        <begin position="202"/>
        <end position="254"/>
    </location>
</feature>
<dbReference type="PANTHER" id="PTHR18874">
    <property type="entry name" value="CMF/LEK/CENP CELL DIVISION-RELATED"/>
    <property type="match status" value="1"/>
</dbReference>
<dbReference type="GO" id="GO:0000775">
    <property type="term" value="C:chromosome, centromeric region"/>
    <property type="evidence" value="ECO:0007669"/>
    <property type="project" value="InterPro"/>
</dbReference>
<sequence>MAKKSFSTNQGQQQINMMLPAFSTEQNPPCSSSPSHKEPTAFLQEEESVPIQCLPSPLCWVQEAAAASNVKSQQQSKVCRAPASRKVVSPEEQLKQTNKVLKWTLAEMETWMQVQNKGGQTFCRRSKDRQLDKTQGKLAAQEQNLAKCQAMLAIKEAQLEQADVKGACLEHKIQQLVKELQFQRQNAEISQCNMEQRLKIKEKQLEQEAFEHQRLCQTLKQQHQRECSQLRQELQRARNEAGLLQAQLDMVQKRRAEGYAESREDWQKSSIQSLAHLGQRDSRTQEMSEEAACIQDSHKKLRTYYYSVHSQAECQERQQKKAAFPSRESFEHQASVNFQSEFSDRKIKARSKEAAGSDSVSEINVKLTEDGCSHCDIAKPEKKCQSFGMYVDVKDLCPEDALAGKKGEQLSWTRMSLHENSVQNSPEQLISHVLQQKTSGLMVEKQVLQSELLAWRLKPDCVVAGLDSQLKDLLENSWEQKQVADRNAGEAKDLNIQALVLEGKQTNCVMELKHMKNKEVTQEMSKALSEEYPRLSEQIWGQGTVIIQTGVTEQTLEKKLDQELVRQSKILSMQDFEKPKGKKLEDTTEKLHLSESKTFLFQKDQGEHEECGTIVGHQDDEIHFLCEKLLGLEEQLNIESNHHGMVSDEPATSGTQVSIEEPAQEHPACLVEKLKAQYKTLCSEDERATEPHCSVGRLLAAAWTHPLTLASETMSDKEELPTVMLNETIAKAPIACIEAENLDIHKQLFCIPSGIGDPHETLEEYAVLSTRNMTSENCNDSQDESSKLVPALEKTGYTDRKETLTADHKDYSSIHKVTADTGSDAELSSLQEFLVGLRDFTRRQTHPECFEENQIYIPVGKQLASVCQEENIGAKEKRDLQMALKELLEKILEAEFSAFQSIEMDVQTSAQQTQNRVGPGAAMLSFLQQLCVMHTRVSDILEGNRWCDQLEIWERWHRGEEDGRTLSSSVENELRSQETMKLELLSQGSGELEEESLRKCNRDFNKFHVHDSRTTGSAQGKSQLQCLIGQLQDLDSRGSDPGFQNSSEFVERFWTLKKNNMVLCNTLAAVHRELLQLKGETGPQKDVQHSETQTDPEETHACLQGPSGSTEGQISQAWQWTADPANIAARIRHKREQISLAHDDTEYEPYGLPEVVMKGFADIPMGPACPYVLRRGLLGSSVITKVQHVTHNDNSSGV</sequence>
<dbReference type="GO" id="GO:0000922">
    <property type="term" value="C:spindle pole"/>
    <property type="evidence" value="ECO:0007669"/>
    <property type="project" value="TreeGrafter"/>
</dbReference>
<evidence type="ECO:0000259" key="3">
    <source>
        <dbReference type="Pfam" id="PF10490"/>
    </source>
</evidence>